<name>A0A5C8IC37_9BACT</name>
<dbReference type="AlphaFoldDB" id="A0A5C8IC37"/>
<feature type="non-terminal residue" evidence="2">
    <location>
        <position position="271"/>
    </location>
</feature>
<accession>A0A5C8IC37</accession>
<sequence>MKEHLLIRNLLPFSCLFALVVVLLLASSTSVQATHIRAGDITAKRDTTPNPNPRRFFFTMVIYRDTGGVQMENPVTINNGNLGDISVNVAQVIPIGNQTEKHIFRWQYTYPADGTYTVSWKGVNRNPNIQNLQAPSDQHSFHIETTININSLRGFNSTPVLTVDPVDIALVGRKWVHNPGAFDADGDSLAFKFVVPRRRDANENVINVPGFVMPNTRFNCASPTNPSTFTLDPETGQLEWDQPCIRGEYNIAFVVEEWRVSPGGGAVKLGE</sequence>
<feature type="chain" id="PRO_5023050936" description="Gliding motility-associated C-terminal domain-containing protein" evidence="1">
    <location>
        <begin position="34"/>
        <end position="271"/>
    </location>
</feature>
<proteinExistence type="predicted"/>
<dbReference type="Proteomes" id="UP000321926">
    <property type="component" value="Unassembled WGS sequence"/>
</dbReference>
<feature type="signal peptide" evidence="1">
    <location>
        <begin position="1"/>
        <end position="33"/>
    </location>
</feature>
<dbReference type="EMBL" id="VRTY01000206">
    <property type="protein sequence ID" value="TXK18378.1"/>
    <property type="molecule type" value="Genomic_DNA"/>
</dbReference>
<reference evidence="2 3" key="1">
    <citation type="submission" date="2019-08" db="EMBL/GenBank/DDBJ databases">
        <authorList>
            <person name="Shi S."/>
        </authorList>
    </citation>
    <scope>NUCLEOTIDE SEQUENCE [LARGE SCALE GENOMIC DNA]</scope>
    <source>
        <strain evidence="2 3">GY10130</strain>
    </source>
</reference>
<keyword evidence="3" id="KW-1185">Reference proteome</keyword>
<keyword evidence="1" id="KW-0732">Signal</keyword>
<evidence type="ECO:0000256" key="1">
    <source>
        <dbReference type="SAM" id="SignalP"/>
    </source>
</evidence>
<evidence type="ECO:0000313" key="3">
    <source>
        <dbReference type="Proteomes" id="UP000321926"/>
    </source>
</evidence>
<gene>
    <name evidence="2" type="ORF">FVR03_24065</name>
</gene>
<organism evidence="2 3">
    <name type="scientific">Pontibacter qinzhouensis</name>
    <dbReference type="NCBI Taxonomy" id="2603253"/>
    <lineage>
        <taxon>Bacteria</taxon>
        <taxon>Pseudomonadati</taxon>
        <taxon>Bacteroidota</taxon>
        <taxon>Cytophagia</taxon>
        <taxon>Cytophagales</taxon>
        <taxon>Hymenobacteraceae</taxon>
        <taxon>Pontibacter</taxon>
    </lineage>
</organism>
<evidence type="ECO:0008006" key="4">
    <source>
        <dbReference type="Google" id="ProtNLM"/>
    </source>
</evidence>
<evidence type="ECO:0000313" key="2">
    <source>
        <dbReference type="EMBL" id="TXK18378.1"/>
    </source>
</evidence>
<comment type="caution">
    <text evidence="2">The sequence shown here is derived from an EMBL/GenBank/DDBJ whole genome shotgun (WGS) entry which is preliminary data.</text>
</comment>
<protein>
    <recommendedName>
        <fullName evidence="4">Gliding motility-associated C-terminal domain-containing protein</fullName>
    </recommendedName>
</protein>